<reference evidence="2" key="1">
    <citation type="journal article" date="2014" name="Int. J. Syst. Evol. Microbiol.">
        <title>Complete genome sequence of Corynebacterium casei LMG S-19264T (=DSM 44701T), isolated from a smear-ripened cheese.</title>
        <authorList>
            <consortium name="US DOE Joint Genome Institute (JGI-PGF)"/>
            <person name="Walter F."/>
            <person name="Albersmeier A."/>
            <person name="Kalinowski J."/>
            <person name="Ruckert C."/>
        </authorList>
    </citation>
    <scope>NUCLEOTIDE SEQUENCE</scope>
    <source>
        <strain evidence="2">CGMCC 4.7278</strain>
    </source>
</reference>
<feature type="signal peptide" evidence="1">
    <location>
        <begin position="1"/>
        <end position="21"/>
    </location>
</feature>
<evidence type="ECO:0000256" key="1">
    <source>
        <dbReference type="SAM" id="SignalP"/>
    </source>
</evidence>
<protein>
    <recommendedName>
        <fullName evidence="4">Secreted protein</fullName>
    </recommendedName>
</protein>
<evidence type="ECO:0000313" key="2">
    <source>
        <dbReference type="EMBL" id="GGK43393.1"/>
    </source>
</evidence>
<sequence length="182" mass="20026">MQQLVTVLGVLLGATSTFAFAAVSERAKWRRAERSKWDERRLVAYNEFAHALKGYSLVSMRMAATRGYPAAAQPIDLTEGVEMLGQATEAKALKWEALLLLGSPDAVAAGRRWNKAVWDLSHVGNGMETSHADYVERYEECGRLRNEFYERARLDLGIGSGELPVGDQAWLPPGSLSSPATN</sequence>
<gene>
    <name evidence="2" type="ORF">GCM10011591_13800</name>
</gene>
<keyword evidence="1" id="KW-0732">Signal</keyword>
<dbReference type="AlphaFoldDB" id="A0A917QCI7"/>
<evidence type="ECO:0000313" key="3">
    <source>
        <dbReference type="Proteomes" id="UP000612956"/>
    </source>
</evidence>
<comment type="caution">
    <text evidence="2">The sequence shown here is derived from an EMBL/GenBank/DDBJ whole genome shotgun (WGS) entry which is preliminary data.</text>
</comment>
<accession>A0A917QCI7</accession>
<evidence type="ECO:0008006" key="4">
    <source>
        <dbReference type="Google" id="ProtNLM"/>
    </source>
</evidence>
<dbReference type="EMBL" id="BMMW01000001">
    <property type="protein sequence ID" value="GGK43393.1"/>
    <property type="molecule type" value="Genomic_DNA"/>
</dbReference>
<keyword evidence="3" id="KW-1185">Reference proteome</keyword>
<name>A0A917QCI7_9NOCA</name>
<dbReference type="Proteomes" id="UP000612956">
    <property type="component" value="Unassembled WGS sequence"/>
</dbReference>
<proteinExistence type="predicted"/>
<organism evidence="2 3">
    <name type="scientific">Nocardia camponoti</name>
    <dbReference type="NCBI Taxonomy" id="1616106"/>
    <lineage>
        <taxon>Bacteria</taxon>
        <taxon>Bacillati</taxon>
        <taxon>Actinomycetota</taxon>
        <taxon>Actinomycetes</taxon>
        <taxon>Mycobacteriales</taxon>
        <taxon>Nocardiaceae</taxon>
        <taxon>Nocardia</taxon>
    </lineage>
</organism>
<feature type="chain" id="PRO_5037322901" description="Secreted protein" evidence="1">
    <location>
        <begin position="22"/>
        <end position="182"/>
    </location>
</feature>
<reference evidence="2" key="2">
    <citation type="submission" date="2020-09" db="EMBL/GenBank/DDBJ databases">
        <authorList>
            <person name="Sun Q."/>
            <person name="Zhou Y."/>
        </authorList>
    </citation>
    <scope>NUCLEOTIDE SEQUENCE</scope>
    <source>
        <strain evidence="2">CGMCC 4.7278</strain>
    </source>
</reference>